<feature type="compositionally biased region" description="Polar residues" evidence="1">
    <location>
        <begin position="305"/>
        <end position="314"/>
    </location>
</feature>
<dbReference type="EMBL" id="ML732178">
    <property type="protein sequence ID" value="KAB8076659.1"/>
    <property type="molecule type" value="Genomic_DNA"/>
</dbReference>
<keyword evidence="3" id="KW-1185">Reference proteome</keyword>
<dbReference type="OrthoDB" id="3595619at2759"/>
<sequence length="490" mass="53258">MKRAIEQAGSVCAGWISSCLFCLGSVGDDESSLQQQSLKQNGAAREMKICHTQPHLVPPMRPAVDDNLPRPSPPLRASSVPSWRMDSSRLLSQTSSRASFSFRRKSTTPLRISGPSEFRAVSSFATSPRGFHPDSFILLSPGHYQPLELSFEASGNQMSGLPGFEDFQLEEERPVPARPPRILRTSAELSRLSRSKSHRPSSSFQLARKPVGQSSLATLEQLMDKQVPITNPLIPHFSNRSPTVTGLSANLSSAAHTRLDSTNGCGSVLSKLELSKGSPASKATILPRTPANTNLQDRPLPSIPVESSLSSGTAQRPPTTPTETRPPTTPSENHGANPAAAPTPTRSGRVTQWLCQASSKASPPSSSPPLWKTAFIDKSPFRIRSRTLSGSTLTSTLTNLTGGFKTTQSLSDNTTAASLIPSSNFNTQLEKELHMPMSFSWPYLPEQTDEPTAYSTKFEGQQHQNQRYELDESGHNCYTTYRRSAVGLAF</sequence>
<proteinExistence type="predicted"/>
<evidence type="ECO:0000313" key="3">
    <source>
        <dbReference type="Proteomes" id="UP000326565"/>
    </source>
</evidence>
<protein>
    <submittedName>
        <fullName evidence="2">Uncharacterized protein</fullName>
    </submittedName>
</protein>
<organism evidence="2 3">
    <name type="scientific">Aspergillus leporis</name>
    <dbReference type="NCBI Taxonomy" id="41062"/>
    <lineage>
        <taxon>Eukaryota</taxon>
        <taxon>Fungi</taxon>
        <taxon>Dikarya</taxon>
        <taxon>Ascomycota</taxon>
        <taxon>Pezizomycotina</taxon>
        <taxon>Eurotiomycetes</taxon>
        <taxon>Eurotiomycetidae</taxon>
        <taxon>Eurotiales</taxon>
        <taxon>Aspergillaceae</taxon>
        <taxon>Aspergillus</taxon>
        <taxon>Aspergillus subgen. Circumdati</taxon>
    </lineage>
</organism>
<dbReference type="PROSITE" id="PS51257">
    <property type="entry name" value="PROKAR_LIPOPROTEIN"/>
    <property type="match status" value="1"/>
</dbReference>
<dbReference type="Proteomes" id="UP000326565">
    <property type="component" value="Unassembled WGS sequence"/>
</dbReference>
<evidence type="ECO:0000313" key="2">
    <source>
        <dbReference type="EMBL" id="KAB8076659.1"/>
    </source>
</evidence>
<name>A0A5N5X7H7_9EURO</name>
<accession>A0A5N5X7H7</accession>
<dbReference type="AlphaFoldDB" id="A0A5N5X7H7"/>
<reference evidence="2 3" key="1">
    <citation type="submission" date="2019-04" db="EMBL/GenBank/DDBJ databases">
        <title>Friends and foes A comparative genomics study of 23 Aspergillus species from section Flavi.</title>
        <authorList>
            <consortium name="DOE Joint Genome Institute"/>
            <person name="Kjaerbolling I."/>
            <person name="Vesth T."/>
            <person name="Frisvad J.C."/>
            <person name="Nybo J.L."/>
            <person name="Theobald S."/>
            <person name="Kildgaard S."/>
            <person name="Isbrandt T."/>
            <person name="Kuo A."/>
            <person name="Sato A."/>
            <person name="Lyhne E.K."/>
            <person name="Kogle M.E."/>
            <person name="Wiebenga A."/>
            <person name="Kun R.S."/>
            <person name="Lubbers R.J."/>
            <person name="Makela M.R."/>
            <person name="Barry K."/>
            <person name="Chovatia M."/>
            <person name="Clum A."/>
            <person name="Daum C."/>
            <person name="Haridas S."/>
            <person name="He G."/>
            <person name="LaButti K."/>
            <person name="Lipzen A."/>
            <person name="Mondo S."/>
            <person name="Riley R."/>
            <person name="Salamov A."/>
            <person name="Simmons B.A."/>
            <person name="Magnuson J.K."/>
            <person name="Henrissat B."/>
            <person name="Mortensen U.H."/>
            <person name="Larsen T.O."/>
            <person name="Devries R.P."/>
            <person name="Grigoriev I.V."/>
            <person name="Machida M."/>
            <person name="Baker S.E."/>
            <person name="Andersen M.R."/>
        </authorList>
    </citation>
    <scope>NUCLEOTIDE SEQUENCE [LARGE SCALE GENOMIC DNA]</scope>
    <source>
        <strain evidence="2 3">CBS 151.66</strain>
    </source>
</reference>
<feature type="region of interest" description="Disordered" evidence="1">
    <location>
        <begin position="171"/>
        <end position="210"/>
    </location>
</feature>
<gene>
    <name evidence="2" type="ORF">BDV29DRAFT_83309</name>
</gene>
<feature type="region of interest" description="Disordered" evidence="1">
    <location>
        <begin position="276"/>
        <end position="348"/>
    </location>
</feature>
<evidence type="ECO:0000256" key="1">
    <source>
        <dbReference type="SAM" id="MobiDB-lite"/>
    </source>
</evidence>